<reference evidence="1" key="1">
    <citation type="submission" date="2021-10" db="EMBL/GenBank/DDBJ databases">
        <title>Novel species in genus Arthrobacter.</title>
        <authorList>
            <person name="Liu Y."/>
        </authorList>
    </citation>
    <scope>NUCLEOTIDE SEQUENCE</scope>
    <source>
        <strain evidence="1">Zg-Y462</strain>
        <strain evidence="3">zg-Y462</strain>
    </source>
</reference>
<organism evidence="1 4">
    <name type="scientific">Arthrobacter zhangbolii</name>
    <dbReference type="NCBI Taxonomy" id="2886936"/>
    <lineage>
        <taxon>Bacteria</taxon>
        <taxon>Bacillati</taxon>
        <taxon>Actinomycetota</taxon>
        <taxon>Actinomycetes</taxon>
        <taxon>Micrococcales</taxon>
        <taxon>Micrococcaceae</taxon>
        <taxon>Arthrobacter</taxon>
    </lineage>
</organism>
<sequence length="121" mass="13118">MTHLASDSVLERFDLTRDRYSLLNRLALSTADDTALAATTGQPASLDSDLASLHSSGYASRNGQGLWCITDAGRQVIECAKLAEAEITLDAEDSQELRKALRSLISSLRLDRPDGTGNRRP</sequence>
<proteinExistence type="predicted"/>
<evidence type="ECO:0000313" key="4">
    <source>
        <dbReference type="Proteomes" id="UP001155145"/>
    </source>
</evidence>
<keyword evidence="3" id="KW-1185">Reference proteome</keyword>
<evidence type="ECO:0000313" key="2">
    <source>
        <dbReference type="EMBL" id="UON91960.1"/>
    </source>
</evidence>
<dbReference type="AlphaFoldDB" id="A0A9X1M7X3"/>
<evidence type="ECO:0000313" key="1">
    <source>
        <dbReference type="EMBL" id="MCC3272167.1"/>
    </source>
</evidence>
<dbReference type="RefSeq" id="WP_227902983.1">
    <property type="nucleotide sequence ID" value="NZ_CP094984.1"/>
</dbReference>
<name>A0A9X1M7X3_9MICC</name>
<dbReference type="EMBL" id="CP094984">
    <property type="protein sequence ID" value="UON91960.1"/>
    <property type="molecule type" value="Genomic_DNA"/>
</dbReference>
<dbReference type="EMBL" id="JAJFZT010000003">
    <property type="protein sequence ID" value="MCC3272167.1"/>
    <property type="molecule type" value="Genomic_DNA"/>
</dbReference>
<accession>A0A9X1M7X3</accession>
<dbReference type="Proteomes" id="UP000829758">
    <property type="component" value="Chromosome"/>
</dbReference>
<protein>
    <submittedName>
        <fullName evidence="1">Uncharacterized protein</fullName>
    </submittedName>
</protein>
<dbReference type="Proteomes" id="UP001155145">
    <property type="component" value="Unassembled WGS sequence"/>
</dbReference>
<gene>
    <name evidence="1" type="ORF">LJ755_05410</name>
    <name evidence="2" type="ORF">MUK71_15510</name>
</gene>
<evidence type="ECO:0000313" key="3">
    <source>
        <dbReference type="Proteomes" id="UP000829758"/>
    </source>
</evidence>